<name>A0A074ZL41_OPIVI</name>
<evidence type="ECO:0000313" key="1">
    <source>
        <dbReference type="EMBL" id="KER26507.1"/>
    </source>
</evidence>
<dbReference type="RefSeq" id="XP_009169737.1">
    <property type="nucleotide sequence ID" value="XM_009171473.1"/>
</dbReference>
<dbReference type="EMBL" id="KL596745">
    <property type="protein sequence ID" value="KER26507.1"/>
    <property type="molecule type" value="Genomic_DNA"/>
</dbReference>
<organism evidence="1 2">
    <name type="scientific">Opisthorchis viverrini</name>
    <name type="common">Southeast Asian liver fluke</name>
    <dbReference type="NCBI Taxonomy" id="6198"/>
    <lineage>
        <taxon>Eukaryota</taxon>
        <taxon>Metazoa</taxon>
        <taxon>Spiralia</taxon>
        <taxon>Lophotrochozoa</taxon>
        <taxon>Platyhelminthes</taxon>
        <taxon>Trematoda</taxon>
        <taxon>Digenea</taxon>
        <taxon>Opisthorchiida</taxon>
        <taxon>Opisthorchiata</taxon>
        <taxon>Opisthorchiidae</taxon>
        <taxon>Opisthorchis</taxon>
    </lineage>
</organism>
<dbReference type="CTD" id="20328141"/>
<accession>A0A074ZL41</accession>
<dbReference type="OrthoDB" id="426210at2759"/>
<reference evidence="1 2" key="1">
    <citation type="submission" date="2013-11" db="EMBL/GenBank/DDBJ databases">
        <title>Opisthorchis viverrini - life in the bile duct.</title>
        <authorList>
            <person name="Young N.D."/>
            <person name="Nagarajan N."/>
            <person name="Lin S.J."/>
            <person name="Korhonen P.K."/>
            <person name="Jex A.R."/>
            <person name="Hall R.S."/>
            <person name="Safavi-Hemami H."/>
            <person name="Kaewkong W."/>
            <person name="Bertrand D."/>
            <person name="Gao S."/>
            <person name="Seet Q."/>
            <person name="Wongkham S."/>
            <person name="Teh B.T."/>
            <person name="Wongkham C."/>
            <person name="Intapan P.M."/>
            <person name="Maleewong W."/>
            <person name="Yang X."/>
            <person name="Hu M."/>
            <person name="Wang Z."/>
            <person name="Hofmann A."/>
            <person name="Sternberg P.W."/>
            <person name="Tan P."/>
            <person name="Wang J."/>
            <person name="Gasser R.B."/>
        </authorList>
    </citation>
    <scope>NUCLEOTIDE SEQUENCE [LARGE SCALE GENOMIC DNA]</scope>
</reference>
<evidence type="ECO:0000313" key="2">
    <source>
        <dbReference type="Proteomes" id="UP000054324"/>
    </source>
</evidence>
<dbReference type="Proteomes" id="UP000054324">
    <property type="component" value="Unassembled WGS sequence"/>
</dbReference>
<dbReference type="GeneID" id="20328141"/>
<dbReference type="AlphaFoldDB" id="A0A074ZL41"/>
<proteinExistence type="predicted"/>
<dbReference type="KEGG" id="ovi:T265_13974"/>
<protein>
    <submittedName>
        <fullName evidence="1">Uncharacterized protein</fullName>
    </submittedName>
</protein>
<sequence>MSSSALNRVLEGAWTQEPQEEGHSTQLLPEMREKLSNECVCPQLEDLLTMSPPGVCWVDLLSPRRVFAGSTVKNLFAKLCSNRAQYGIITLFLELLYIHDIFAGDPGGIKSAQKAFSILRKIRRTISRITRMDFQILYEAYVRPLLEYANQVFYSGRAKDVTLIERFQRAATRMVAGIKSVDYKMRLANLNLLPLKYRCLRGDLILVYALFKHILANRFFTVDQAYTRRWYSRKIFKLRAHTSNKTFLSFRVLREMTFFRRLSTLLLEPGLKHY</sequence>
<gene>
    <name evidence="1" type="ORF">T265_13974</name>
</gene>
<keyword evidence="2" id="KW-1185">Reference proteome</keyword>